<reference evidence="1" key="1">
    <citation type="journal article" date="2005" name="FEMS Microbiol. Lett.">
        <title>Heterothallism in Cordyceps takaomontana.</title>
        <authorList>
            <person name="Yokoyama E."/>
            <person name="Yamagishi K."/>
            <person name="Hara A."/>
        </authorList>
    </citation>
    <scope>NUCLEOTIDE SEQUENCE</scope>
    <source>
        <strain evidence="1">BCMU IJ774-1</strain>
    </source>
</reference>
<proteinExistence type="predicted"/>
<sequence length="333" mass="37756">MDSIFSFNPLWAQDECIADSNSAIGSIRSSALRICLEKNKGGEKTSHSLDGKIHFSIGILSLIQYVNHIVDRIVEFSAEEKIDPVLLVKETIALWYISAVPVATRDPHHGLPPDSEIETEADTTILRWNRQYAARKHEITNLGLIAMLLTAETWLRPENQSLRFAALVANATTTILFGAFMILPKINIGGSSTLLTSTFKENEAMRLYLKTTWQMTREGTSRYTDPPCAEFGTTTSEVKIDHTGRRLLSKIGQEYWAVASLWHPGRKTPGSAWNKFMKNTQQSYFTQTRTERALKYRLPSSCLSLAEPWEIYYSELRLKFDQVRFQKPLCVSS</sequence>
<name>Q53TZ5_9HYPO</name>
<gene>
    <name evidence="1" type="primary">MAT1-1-2</name>
</gene>
<organism evidence="1">
    <name type="scientific">Cordyceps takaomontana</name>
    <dbReference type="NCBI Taxonomy" id="131074"/>
    <lineage>
        <taxon>Eukaryota</taxon>
        <taxon>Fungi</taxon>
        <taxon>Dikarya</taxon>
        <taxon>Ascomycota</taxon>
        <taxon>Pezizomycotina</taxon>
        <taxon>Sordariomycetes</taxon>
        <taxon>Hypocreomycetidae</taxon>
        <taxon>Hypocreales</taxon>
        <taxon>Cordycipitaceae</taxon>
        <taxon>Cordyceps</taxon>
    </lineage>
</organism>
<dbReference type="AlphaFoldDB" id="Q53TZ5"/>
<evidence type="ECO:0000313" key="1">
    <source>
        <dbReference type="EMBL" id="BAD95879.1"/>
    </source>
</evidence>
<dbReference type="EMBL" id="AB211979">
    <property type="protein sequence ID" value="BAD95879.1"/>
    <property type="molecule type" value="Genomic_DNA"/>
</dbReference>
<dbReference type="InterPro" id="IPR031472">
    <property type="entry name" value="MAT1-1-2/MatA-2/Smr1"/>
</dbReference>
<accession>Q53TZ5</accession>
<protein>
    <submittedName>
        <fullName evidence="1">MAT1-1-2</fullName>
    </submittedName>
</protein>
<dbReference type="Pfam" id="PF17043">
    <property type="entry name" value="MAT1-1-2"/>
    <property type="match status" value="1"/>
</dbReference>